<evidence type="ECO:0000256" key="1">
    <source>
        <dbReference type="ARBA" id="ARBA00022977"/>
    </source>
</evidence>
<gene>
    <name evidence="3" type="ORF">I6U48_08460</name>
</gene>
<dbReference type="Pfam" id="PF02581">
    <property type="entry name" value="TMP-TENI"/>
    <property type="match status" value="1"/>
</dbReference>
<dbReference type="PANTHER" id="PTHR20857">
    <property type="entry name" value="THIAMINE-PHOSPHATE PYROPHOSPHORYLASE"/>
    <property type="match status" value="1"/>
</dbReference>
<dbReference type="RefSeq" id="WP_218319976.1">
    <property type="nucleotide sequence ID" value="NZ_JAEEGC010000035.1"/>
</dbReference>
<dbReference type="CDD" id="cd00564">
    <property type="entry name" value="TMP_TenI"/>
    <property type="match status" value="1"/>
</dbReference>
<dbReference type="PANTHER" id="PTHR20857:SF15">
    <property type="entry name" value="THIAMINE-PHOSPHATE SYNTHASE"/>
    <property type="match status" value="1"/>
</dbReference>
<dbReference type="GO" id="GO:0009228">
    <property type="term" value="P:thiamine biosynthetic process"/>
    <property type="evidence" value="ECO:0007669"/>
    <property type="project" value="TreeGrafter"/>
</dbReference>
<dbReference type="GO" id="GO:0004789">
    <property type="term" value="F:thiamine-phosphate diphosphorylase activity"/>
    <property type="evidence" value="ECO:0007669"/>
    <property type="project" value="TreeGrafter"/>
</dbReference>
<dbReference type="InterPro" id="IPR022998">
    <property type="entry name" value="ThiamineP_synth_TenI"/>
</dbReference>
<keyword evidence="4" id="KW-1185">Reference proteome</keyword>
<dbReference type="EMBL" id="JAEEGC010000035">
    <property type="protein sequence ID" value="MBV7272944.1"/>
    <property type="molecule type" value="Genomic_DNA"/>
</dbReference>
<keyword evidence="1" id="KW-0784">Thiamine biosynthesis</keyword>
<reference evidence="3" key="1">
    <citation type="submission" date="2020-12" db="EMBL/GenBank/DDBJ databases">
        <title>Clostridium thailandense sp. nov., a novel acetogenic bacterium isolated from peat land soil in Thailand.</title>
        <authorList>
            <person name="Chaikitkaew S."/>
            <person name="Birkeland N.K."/>
        </authorList>
    </citation>
    <scope>NUCLEOTIDE SEQUENCE</scope>
    <source>
        <strain evidence="3">PL3</strain>
    </source>
</reference>
<sequence length="207" mass="23129">MFELKKDKKIYVVTNRKLIKEDNIYNVIEACAKKGTDAVILREKDLEYDDLRKLAEGIKIITEKYNILLIINGNINVAVDIEADGFHTGFNSFKDMVKNNILNFKIEASKVQKKFLYGVSVHSINEGIEAEKLQADYLIAGNVFETDCKPGLKGRGLEFIEDLSRNVNIPVIAIGGINHSNIEEILNSGAEGAAVMSYAMKITTENK</sequence>
<dbReference type="GO" id="GO:0005737">
    <property type="term" value="C:cytoplasm"/>
    <property type="evidence" value="ECO:0007669"/>
    <property type="project" value="TreeGrafter"/>
</dbReference>
<organism evidence="3 4">
    <name type="scientific">Clostridium thailandense</name>
    <dbReference type="NCBI Taxonomy" id="2794346"/>
    <lineage>
        <taxon>Bacteria</taxon>
        <taxon>Bacillati</taxon>
        <taxon>Bacillota</taxon>
        <taxon>Clostridia</taxon>
        <taxon>Eubacteriales</taxon>
        <taxon>Clostridiaceae</taxon>
        <taxon>Clostridium</taxon>
    </lineage>
</organism>
<evidence type="ECO:0000259" key="2">
    <source>
        <dbReference type="Pfam" id="PF02581"/>
    </source>
</evidence>
<dbReference type="Proteomes" id="UP000694308">
    <property type="component" value="Unassembled WGS sequence"/>
</dbReference>
<evidence type="ECO:0000313" key="3">
    <source>
        <dbReference type="EMBL" id="MBV7272944.1"/>
    </source>
</evidence>
<name>A0A949X289_9CLOT</name>
<proteinExistence type="predicted"/>
<comment type="caution">
    <text evidence="3">The sequence shown here is derived from an EMBL/GenBank/DDBJ whole genome shotgun (WGS) entry which is preliminary data.</text>
</comment>
<feature type="domain" description="Thiamine phosphate synthase/TenI" evidence="2">
    <location>
        <begin position="10"/>
        <end position="197"/>
    </location>
</feature>
<protein>
    <submittedName>
        <fullName evidence="3">Thiamine phosphate synthase</fullName>
    </submittedName>
</protein>
<accession>A0A949X289</accession>
<dbReference type="AlphaFoldDB" id="A0A949X289"/>
<evidence type="ECO:0000313" key="4">
    <source>
        <dbReference type="Proteomes" id="UP000694308"/>
    </source>
</evidence>